<evidence type="ECO:0000313" key="2">
    <source>
        <dbReference type="Proteomes" id="UP000005238"/>
    </source>
</evidence>
<dbReference type="EnsemblProtists" id="Phyra74502">
    <property type="protein sequence ID" value="Phyra74502"/>
    <property type="gene ID" value="Phyra74502"/>
</dbReference>
<dbReference type="InParanoid" id="H3GFK7"/>
<dbReference type="RefSeq" id="XP_067744890.1">
    <property type="nucleotide sequence ID" value="XM_067893072.1"/>
</dbReference>
<dbReference type="EMBL" id="DS566005">
    <property type="status" value="NOT_ANNOTATED_CDS"/>
    <property type="molecule type" value="Genomic_DNA"/>
</dbReference>
<dbReference type="HOGENOM" id="CLU_1672691_0_0_1"/>
<evidence type="ECO:0000313" key="1">
    <source>
        <dbReference type="EnsemblProtists" id="Phyra74502"/>
    </source>
</evidence>
<dbReference type="eggNOG" id="ENOG502SGSN">
    <property type="taxonomic scope" value="Eukaryota"/>
</dbReference>
<keyword evidence="2" id="KW-1185">Reference proteome</keyword>
<sequence>MAPAQTQSLPVWAPAHALPSATCKPTFEDEDPLYLSGEETDCDSERGSDTLSREDQQLMASFIRLQRERARKQVFQHQVSRPAVACTTTPVLIPAQSRQYVPTSTKQWIWDEVEEDCDQCPCCCNQSENRPASAPVDEETATDVAAVSDLMFDLEL</sequence>
<dbReference type="OMA" id="WIWDEVE"/>
<dbReference type="VEuPathDB" id="FungiDB:KRP22_289"/>
<reference evidence="2" key="1">
    <citation type="journal article" date="2006" name="Science">
        <title>Phytophthora genome sequences uncover evolutionary origins and mechanisms of pathogenesis.</title>
        <authorList>
            <person name="Tyler B.M."/>
            <person name="Tripathy S."/>
            <person name="Zhang X."/>
            <person name="Dehal P."/>
            <person name="Jiang R.H."/>
            <person name="Aerts A."/>
            <person name="Arredondo F.D."/>
            <person name="Baxter L."/>
            <person name="Bensasson D."/>
            <person name="Beynon J.L."/>
            <person name="Chapman J."/>
            <person name="Damasceno C.M."/>
            <person name="Dorrance A.E."/>
            <person name="Dou D."/>
            <person name="Dickerman A.W."/>
            <person name="Dubchak I.L."/>
            <person name="Garbelotto M."/>
            <person name="Gijzen M."/>
            <person name="Gordon S.G."/>
            <person name="Govers F."/>
            <person name="Grunwald N.J."/>
            <person name="Huang W."/>
            <person name="Ivors K.L."/>
            <person name="Jones R.W."/>
            <person name="Kamoun S."/>
            <person name="Krampis K."/>
            <person name="Lamour K.H."/>
            <person name="Lee M.K."/>
            <person name="McDonald W.H."/>
            <person name="Medina M."/>
            <person name="Meijer H.J."/>
            <person name="Nordberg E.K."/>
            <person name="Maclean D.J."/>
            <person name="Ospina-Giraldo M.D."/>
            <person name="Morris P.F."/>
            <person name="Phuntumart V."/>
            <person name="Putnam N.H."/>
            <person name="Rash S."/>
            <person name="Rose J.K."/>
            <person name="Sakihama Y."/>
            <person name="Salamov A.A."/>
            <person name="Savidor A."/>
            <person name="Scheuring C.F."/>
            <person name="Smith B.M."/>
            <person name="Sobral B.W."/>
            <person name="Terry A."/>
            <person name="Torto-Alalibo T.A."/>
            <person name="Win J."/>
            <person name="Xu Z."/>
            <person name="Zhang H."/>
            <person name="Grigoriev I.V."/>
            <person name="Rokhsar D.S."/>
            <person name="Boore J.L."/>
        </authorList>
    </citation>
    <scope>NUCLEOTIDE SEQUENCE [LARGE SCALE GENOMIC DNA]</scope>
    <source>
        <strain evidence="2">Pr102</strain>
    </source>
</reference>
<dbReference type="GeneID" id="94228861"/>
<organism evidence="1 2">
    <name type="scientific">Phytophthora ramorum</name>
    <name type="common">Sudden oak death agent</name>
    <dbReference type="NCBI Taxonomy" id="164328"/>
    <lineage>
        <taxon>Eukaryota</taxon>
        <taxon>Sar</taxon>
        <taxon>Stramenopiles</taxon>
        <taxon>Oomycota</taxon>
        <taxon>Peronosporomycetes</taxon>
        <taxon>Peronosporales</taxon>
        <taxon>Peronosporaceae</taxon>
        <taxon>Phytophthora</taxon>
    </lineage>
</organism>
<dbReference type="Proteomes" id="UP000005238">
    <property type="component" value="Unassembled WGS sequence"/>
</dbReference>
<dbReference type="AlphaFoldDB" id="H3GFK7"/>
<name>H3GFK7_PHYRM</name>
<dbReference type="OrthoDB" id="112764at2759"/>
<dbReference type="VEuPathDB" id="FungiDB:KRP23_7721"/>
<proteinExistence type="predicted"/>
<accession>H3GFK7</accession>
<protein>
    <submittedName>
        <fullName evidence="1">Uncharacterized protein</fullName>
    </submittedName>
</protein>
<reference evidence="1" key="2">
    <citation type="submission" date="2015-06" db="UniProtKB">
        <authorList>
            <consortium name="EnsemblProtists"/>
        </authorList>
    </citation>
    <scope>IDENTIFICATION</scope>
    <source>
        <strain evidence="1">Pr102</strain>
    </source>
</reference>